<accession>A0A285RHD5</accession>
<dbReference type="Proteomes" id="UP000219068">
    <property type="component" value="Unassembled WGS sequence"/>
</dbReference>
<dbReference type="AlphaFoldDB" id="A0A285RHD5"/>
<feature type="region of interest" description="Disordered" evidence="1">
    <location>
        <begin position="72"/>
        <end position="96"/>
    </location>
</feature>
<proteinExistence type="predicted"/>
<dbReference type="Gene3D" id="3.10.450.160">
    <property type="entry name" value="inner membrane protein cigr"/>
    <property type="match status" value="1"/>
</dbReference>
<gene>
    <name evidence="2" type="ORF">SAMN05428964_101487</name>
</gene>
<dbReference type="EMBL" id="OBMM01000001">
    <property type="protein sequence ID" value="SOB91832.1"/>
    <property type="molecule type" value="Genomic_DNA"/>
</dbReference>
<evidence type="ECO:0000313" key="2">
    <source>
        <dbReference type="EMBL" id="SOB91832.1"/>
    </source>
</evidence>
<sequence>MTYVGQFKSIAKPLLIAGSTVLVVTVLSVTAAAAKPIPMQAAPRAEIAQSNGFSEQERRVILDVLDAVDQNVGGDDDRGKGFKNKGNGKGKDGLPPGIAMKLERGGTLPPGIAKRDLPADLRSRLPYRSDAIRQIVGSDVVLIEKGTDIILDVIRDVVRN</sequence>
<organism evidence="2 3">
    <name type="scientific">Thalassospira xiamenensis</name>
    <dbReference type="NCBI Taxonomy" id="220697"/>
    <lineage>
        <taxon>Bacteria</taxon>
        <taxon>Pseudomonadati</taxon>
        <taxon>Pseudomonadota</taxon>
        <taxon>Alphaproteobacteria</taxon>
        <taxon>Rhodospirillales</taxon>
        <taxon>Thalassospiraceae</taxon>
        <taxon>Thalassospira</taxon>
    </lineage>
</organism>
<protein>
    <recommendedName>
        <fullName evidence="4">RcnB family protein</fullName>
    </recommendedName>
</protein>
<name>A0A285RHD5_9PROT</name>
<evidence type="ECO:0000313" key="3">
    <source>
        <dbReference type="Proteomes" id="UP000219068"/>
    </source>
</evidence>
<evidence type="ECO:0000256" key="1">
    <source>
        <dbReference type="SAM" id="MobiDB-lite"/>
    </source>
</evidence>
<evidence type="ECO:0008006" key="4">
    <source>
        <dbReference type="Google" id="ProtNLM"/>
    </source>
</evidence>
<dbReference type="RefSeq" id="WP_097050348.1">
    <property type="nucleotide sequence ID" value="NZ_OBMM01000001.1"/>
</dbReference>
<reference evidence="2 3" key="1">
    <citation type="submission" date="2017-08" db="EMBL/GenBank/DDBJ databases">
        <authorList>
            <person name="de Groot N.N."/>
        </authorList>
    </citation>
    <scope>NUCLEOTIDE SEQUENCE [LARGE SCALE GENOMIC DNA]</scope>
    <source>
        <strain evidence="2 3">USBA 78</strain>
    </source>
</reference>